<protein>
    <submittedName>
        <fullName evidence="1">Uncharacterized protein</fullName>
    </submittedName>
</protein>
<dbReference type="EMBL" id="CADEAL010004507">
    <property type="protein sequence ID" value="CAB1461063.1"/>
    <property type="molecule type" value="Genomic_DNA"/>
</dbReference>
<sequence>MEEKAAVGPSPHRTILHQPPLIILLDDVCVWEVPDPPCVRHVLAPLVSPVWQPLKGFRGAEFTGRTQNSRSPFHNPSSDHVVMIRHAFRNACQRETFVYELPEFHRGCYSIPGTPQKYQRRRRPLYTAWHDATFRLPSSCPVQICRELPEIGPKARSEASRRVRVGMRSV</sequence>
<evidence type="ECO:0000313" key="1">
    <source>
        <dbReference type="EMBL" id="CAB1461063.1"/>
    </source>
</evidence>
<proteinExistence type="predicted"/>
<dbReference type="Proteomes" id="UP001153269">
    <property type="component" value="Unassembled WGS sequence"/>
</dbReference>
<dbReference type="AlphaFoldDB" id="A0A9N7W4R5"/>
<evidence type="ECO:0000313" key="2">
    <source>
        <dbReference type="Proteomes" id="UP001153269"/>
    </source>
</evidence>
<comment type="caution">
    <text evidence="1">The sequence shown here is derived from an EMBL/GenBank/DDBJ whole genome shotgun (WGS) entry which is preliminary data.</text>
</comment>
<organism evidence="1 2">
    <name type="scientific">Pleuronectes platessa</name>
    <name type="common">European plaice</name>
    <dbReference type="NCBI Taxonomy" id="8262"/>
    <lineage>
        <taxon>Eukaryota</taxon>
        <taxon>Metazoa</taxon>
        <taxon>Chordata</taxon>
        <taxon>Craniata</taxon>
        <taxon>Vertebrata</taxon>
        <taxon>Euteleostomi</taxon>
        <taxon>Actinopterygii</taxon>
        <taxon>Neopterygii</taxon>
        <taxon>Teleostei</taxon>
        <taxon>Neoteleostei</taxon>
        <taxon>Acanthomorphata</taxon>
        <taxon>Carangaria</taxon>
        <taxon>Pleuronectiformes</taxon>
        <taxon>Pleuronectoidei</taxon>
        <taxon>Pleuronectidae</taxon>
        <taxon>Pleuronectes</taxon>
    </lineage>
</organism>
<keyword evidence="2" id="KW-1185">Reference proteome</keyword>
<accession>A0A9N7W4R5</accession>
<reference evidence="1" key="1">
    <citation type="submission" date="2020-03" db="EMBL/GenBank/DDBJ databases">
        <authorList>
            <person name="Weist P."/>
        </authorList>
    </citation>
    <scope>NUCLEOTIDE SEQUENCE</scope>
</reference>
<name>A0A9N7W4R5_PLEPL</name>
<gene>
    <name evidence="1" type="ORF">PLEPLA_LOCUS48938</name>
</gene>